<name>A0A9Q0S790_9DIPT</name>
<evidence type="ECO:0000313" key="2">
    <source>
        <dbReference type="EMBL" id="KAJ6647947.1"/>
    </source>
</evidence>
<reference evidence="2" key="1">
    <citation type="submission" date="2022-07" db="EMBL/GenBank/DDBJ databases">
        <authorList>
            <person name="Trinca V."/>
            <person name="Uliana J.V.C."/>
            <person name="Torres T.T."/>
            <person name="Ward R.J."/>
            <person name="Monesi N."/>
        </authorList>
    </citation>
    <scope>NUCLEOTIDE SEQUENCE</scope>
    <source>
        <strain evidence="2">HSMRA1968</strain>
        <tissue evidence="2">Whole embryos</tissue>
    </source>
</reference>
<dbReference type="AlphaFoldDB" id="A0A9Q0S790"/>
<sequence>MVDYIRPVYIYERTTETGLMSTSRSTSTVESMNESGFDLRYCHCALILFFRHRTENTLELIDVASTNIVTPPRSISIRPIVDESDDSIRI</sequence>
<dbReference type="EMBL" id="WJQU01000001">
    <property type="protein sequence ID" value="KAJ6647946.1"/>
    <property type="molecule type" value="Genomic_DNA"/>
</dbReference>
<organism evidence="2 3">
    <name type="scientific">Pseudolycoriella hygida</name>
    <dbReference type="NCBI Taxonomy" id="35572"/>
    <lineage>
        <taxon>Eukaryota</taxon>
        <taxon>Metazoa</taxon>
        <taxon>Ecdysozoa</taxon>
        <taxon>Arthropoda</taxon>
        <taxon>Hexapoda</taxon>
        <taxon>Insecta</taxon>
        <taxon>Pterygota</taxon>
        <taxon>Neoptera</taxon>
        <taxon>Endopterygota</taxon>
        <taxon>Diptera</taxon>
        <taxon>Nematocera</taxon>
        <taxon>Sciaroidea</taxon>
        <taxon>Sciaridae</taxon>
        <taxon>Pseudolycoriella</taxon>
    </lineage>
</organism>
<evidence type="ECO:0000313" key="3">
    <source>
        <dbReference type="Proteomes" id="UP001151699"/>
    </source>
</evidence>
<proteinExistence type="predicted"/>
<dbReference type="Proteomes" id="UP001151699">
    <property type="component" value="Chromosome A"/>
</dbReference>
<dbReference type="EMBL" id="WJQU01000001">
    <property type="protein sequence ID" value="KAJ6647947.1"/>
    <property type="molecule type" value="Genomic_DNA"/>
</dbReference>
<accession>A0A9Q0S790</accession>
<comment type="caution">
    <text evidence="2">The sequence shown here is derived from an EMBL/GenBank/DDBJ whole genome shotgun (WGS) entry which is preliminary data.</text>
</comment>
<gene>
    <name evidence="1" type="ORF">Bhyg_03171</name>
    <name evidence="2" type="ORF">Bhyg_03172</name>
</gene>
<evidence type="ECO:0000313" key="1">
    <source>
        <dbReference type="EMBL" id="KAJ6647946.1"/>
    </source>
</evidence>
<protein>
    <submittedName>
        <fullName evidence="2">Uncharacterized protein</fullName>
    </submittedName>
</protein>
<keyword evidence="3" id="KW-1185">Reference proteome</keyword>